<reference evidence="2 3" key="1">
    <citation type="submission" date="2017-09" db="EMBL/GenBank/DDBJ databases">
        <title>Genome sequencing of Besnoitia besnoiti strain Bb-Ger1.</title>
        <authorList>
            <person name="Schares G."/>
            <person name="Venepally P."/>
            <person name="Lorenzi H.A."/>
        </authorList>
    </citation>
    <scope>NUCLEOTIDE SEQUENCE [LARGE SCALE GENOMIC DNA]</scope>
    <source>
        <strain evidence="2 3">Bb-Ger1</strain>
    </source>
</reference>
<gene>
    <name evidence="2" type="ORF">BESB_016500</name>
</gene>
<proteinExistence type="predicted"/>
<feature type="compositionally biased region" description="Basic and acidic residues" evidence="1">
    <location>
        <begin position="633"/>
        <end position="658"/>
    </location>
</feature>
<feature type="region of interest" description="Disordered" evidence="1">
    <location>
        <begin position="631"/>
        <end position="694"/>
    </location>
</feature>
<dbReference type="GeneID" id="40306711"/>
<feature type="region of interest" description="Disordered" evidence="1">
    <location>
        <begin position="217"/>
        <end position="241"/>
    </location>
</feature>
<feature type="region of interest" description="Disordered" evidence="1">
    <location>
        <begin position="317"/>
        <end position="366"/>
    </location>
</feature>
<feature type="compositionally biased region" description="Polar residues" evidence="1">
    <location>
        <begin position="217"/>
        <end position="230"/>
    </location>
</feature>
<evidence type="ECO:0000313" key="3">
    <source>
        <dbReference type="Proteomes" id="UP000224006"/>
    </source>
</evidence>
<sequence length="831" mass="91623">MAGEAPVAGREGRSERPGRVVESSVQQNTDGQGALENPENTTGVPVSADRAETTHHPVGRKNRKPVFSAPKESTTTSGKERRGEPHSSPVSGEVSAALPETLQKRLDSAQENGSDVEKATVKDLNRLVSRALEQQVSLDKEWTRYESVEVERLRLLDNRGDSRLLVDTHRHNLREARAEFYTHWNHLDQAAYLLQLQLSNMDIGRLHARTTIGALTPAQQGNGASESVSTGFVGERNAGDDRKAAVEGRTLGVRIDGEMQGDAAVTGGKAWMTFVHPTELLVFASRVQQLLTEQAHLTEFLQSLTVLQNHRLVQLQKMASDQPPRQGKKEPGSLRPSHIKKSRPQRVPRRTSARGQFAPADTLDTEPWHANTDVATLGGSIVFSAAKLGTDPHVHSFPLQRPAVEAAPAHSLHDGAAKEPTTSQPQSRQPKKGKRAVVGGFEVHDDPQETVTSALLRFLSNTLTPADVNGLVPGAAGRRTQGVGGLAEATGRGRMEWITDSTVFADRTLNEVLEDEMRERAFRPAPEHRGENWGSTRLGHKHGSPEEIASSAVLVAVQFADHAAALSVYYDRVEHEGEAKAKMKPEVGVPQEIVFQYAFDNVPLEHKRYLWKEYLQIQLDDRGYEIILPEEPPQEHGDAAETKGPSDFDAGRAHRFDEPPSDEVNFSREDSKTHESLSLSEADETTPPGENVTEDVDAHPRLMLNELLQRLMDEDRENGTRQENSHGIRALKMELPGLSAEELGNLAGIGGEEGSLFPYVKDELDSKSKLADFLIAHAGLGGGDRSLFREQSWKSEDSLHYDDSELDTLRDENGDDDAVFDWLWDLDFIVI</sequence>
<feature type="region of interest" description="Disordered" evidence="1">
    <location>
        <begin position="405"/>
        <end position="435"/>
    </location>
</feature>
<dbReference type="AlphaFoldDB" id="A0A2A9MAB7"/>
<feature type="compositionally biased region" description="Basic and acidic residues" evidence="1">
    <location>
        <begin position="10"/>
        <end position="19"/>
    </location>
</feature>
<accession>A0A2A9MAB7</accession>
<dbReference type="EMBL" id="NWUJ01000011">
    <property type="protein sequence ID" value="PFH32332.1"/>
    <property type="molecule type" value="Genomic_DNA"/>
</dbReference>
<dbReference type="OrthoDB" id="330571at2759"/>
<evidence type="ECO:0000256" key="1">
    <source>
        <dbReference type="SAM" id="MobiDB-lite"/>
    </source>
</evidence>
<organism evidence="2 3">
    <name type="scientific">Besnoitia besnoiti</name>
    <name type="common">Apicomplexan protozoan</name>
    <dbReference type="NCBI Taxonomy" id="94643"/>
    <lineage>
        <taxon>Eukaryota</taxon>
        <taxon>Sar</taxon>
        <taxon>Alveolata</taxon>
        <taxon>Apicomplexa</taxon>
        <taxon>Conoidasida</taxon>
        <taxon>Coccidia</taxon>
        <taxon>Eucoccidiorida</taxon>
        <taxon>Eimeriorina</taxon>
        <taxon>Sarcocystidae</taxon>
        <taxon>Besnoitia</taxon>
    </lineage>
</organism>
<keyword evidence="3" id="KW-1185">Reference proteome</keyword>
<feature type="region of interest" description="Disordered" evidence="1">
    <location>
        <begin position="1"/>
        <end position="95"/>
    </location>
</feature>
<comment type="caution">
    <text evidence="2">The sequence shown here is derived from an EMBL/GenBank/DDBJ whole genome shotgun (WGS) entry which is preliminary data.</text>
</comment>
<dbReference type="VEuPathDB" id="ToxoDB:BESB_016500"/>
<protein>
    <submittedName>
        <fullName evidence="2">Uncharacterized protein</fullName>
    </submittedName>
</protein>
<evidence type="ECO:0000313" key="2">
    <source>
        <dbReference type="EMBL" id="PFH32332.1"/>
    </source>
</evidence>
<dbReference type="Proteomes" id="UP000224006">
    <property type="component" value="Chromosome X"/>
</dbReference>
<name>A0A2A9MAB7_BESBE</name>
<dbReference type="RefSeq" id="XP_029216341.1">
    <property type="nucleotide sequence ID" value="XM_029360365.1"/>
</dbReference>
<dbReference type="KEGG" id="bbes:BESB_016500"/>
<feature type="compositionally biased region" description="Basic and acidic residues" evidence="1">
    <location>
        <begin position="665"/>
        <end position="675"/>
    </location>
</feature>
<feature type="compositionally biased region" description="Basic residues" evidence="1">
    <location>
        <begin position="337"/>
        <end position="352"/>
    </location>
</feature>